<dbReference type="Gene3D" id="3.40.47.10">
    <property type="match status" value="2"/>
</dbReference>
<dbReference type="EC" id="2.3.1.16" evidence="8"/>
<reference evidence="8" key="1">
    <citation type="submission" date="2020-02" db="EMBL/GenBank/DDBJ databases">
        <authorList>
            <person name="Meier V. D."/>
        </authorList>
    </citation>
    <scope>NUCLEOTIDE SEQUENCE</scope>
    <source>
        <strain evidence="8">AVDCRST_MAG86</strain>
    </source>
</reference>
<evidence type="ECO:0000256" key="4">
    <source>
        <dbReference type="PIRSR" id="PIRSR000429-1"/>
    </source>
</evidence>
<sequence>MAGSEGVGLKVVIASAVRTPFASFQGALAPLKASELGAVVVCEAVSRAGLTGLDVEHVYLGNVLPAGMGQAPARQAVRYAGLPDRVPAVTVSKVCGSGLEAIIQACRTVALGDAEIVVAGGMESMSRAPYLLPGARSGLRLGNQKLVDHLVHDGLWDAYGDKHMGSCAELCATKYGFSRAEQDAFAEESYRRAQEASAKGYFAPETVPVVVPGRKGSVTVSEDEEPKRVDFGRFASLRPAFEQGGTVTAANASSINDGAAAVVVCSEGIARARGLPVLAVIDGYSGFATEPEWFTVAPVGAIGRLFDKLGAQAADFDLFEINEAFAVVAMAATKELGLPPETVNVHGGAVALGHPIGASGARIVVTLLHALKQRGERRGMASICIGGGEALALAVSVP</sequence>
<evidence type="ECO:0000313" key="8">
    <source>
        <dbReference type="EMBL" id="CAA9581088.1"/>
    </source>
</evidence>
<dbReference type="InterPro" id="IPR016039">
    <property type="entry name" value="Thiolase-like"/>
</dbReference>
<evidence type="ECO:0000259" key="6">
    <source>
        <dbReference type="Pfam" id="PF00108"/>
    </source>
</evidence>
<dbReference type="CDD" id="cd00751">
    <property type="entry name" value="thiolase"/>
    <property type="match status" value="1"/>
</dbReference>
<dbReference type="InterPro" id="IPR020615">
    <property type="entry name" value="Thiolase_acyl_enz_int_AS"/>
</dbReference>
<comment type="similarity">
    <text evidence="1 5">Belongs to the thiolase-like superfamily. Thiolase family.</text>
</comment>
<dbReference type="Pfam" id="PF00108">
    <property type="entry name" value="Thiolase_N"/>
    <property type="match status" value="1"/>
</dbReference>
<dbReference type="InterPro" id="IPR020616">
    <property type="entry name" value="Thiolase_N"/>
</dbReference>
<evidence type="ECO:0000256" key="2">
    <source>
        <dbReference type="ARBA" id="ARBA00022679"/>
    </source>
</evidence>
<evidence type="ECO:0000256" key="3">
    <source>
        <dbReference type="ARBA" id="ARBA00023315"/>
    </source>
</evidence>
<dbReference type="NCBIfam" id="TIGR01930">
    <property type="entry name" value="AcCoA-C-Actrans"/>
    <property type="match status" value="1"/>
</dbReference>
<dbReference type="InterPro" id="IPR020613">
    <property type="entry name" value="Thiolase_CS"/>
</dbReference>
<dbReference type="InterPro" id="IPR002155">
    <property type="entry name" value="Thiolase"/>
</dbReference>
<protein>
    <submittedName>
        <fullName evidence="8">3-ketoacyl-CoA thiolase @ Acetyl-CoA acetyltransferase</fullName>
        <ecNumber evidence="8">2.3.1.16</ecNumber>
        <ecNumber evidence="8">2.3.1.9</ecNumber>
    </submittedName>
</protein>
<organism evidence="8">
    <name type="scientific">uncultured Truepera sp</name>
    <dbReference type="NCBI Taxonomy" id="543023"/>
    <lineage>
        <taxon>Bacteria</taxon>
        <taxon>Thermotogati</taxon>
        <taxon>Deinococcota</taxon>
        <taxon>Deinococci</taxon>
        <taxon>Trueperales</taxon>
        <taxon>Trueperaceae</taxon>
        <taxon>Truepera</taxon>
        <taxon>environmental samples</taxon>
    </lineage>
</organism>
<feature type="domain" description="Thiolase N-terminal" evidence="6">
    <location>
        <begin position="11"/>
        <end position="267"/>
    </location>
</feature>
<dbReference type="PIRSF" id="PIRSF000429">
    <property type="entry name" value="Ac-CoA_Ac_transf"/>
    <property type="match status" value="1"/>
</dbReference>
<feature type="domain" description="Thiolase C-terminal" evidence="7">
    <location>
        <begin position="276"/>
        <end position="395"/>
    </location>
</feature>
<dbReference type="InterPro" id="IPR020617">
    <property type="entry name" value="Thiolase_C"/>
</dbReference>
<proteinExistence type="inferred from homology"/>
<dbReference type="PANTHER" id="PTHR18919:SF138">
    <property type="entry name" value="ACETYL-COA C-ACETYLTRANSFERASE"/>
    <property type="match status" value="1"/>
</dbReference>
<name>A0A6J4VJJ6_9DEIN</name>
<dbReference type="FunFam" id="3.40.47.10:FF:000010">
    <property type="entry name" value="Acetyl-CoA acetyltransferase (Thiolase)"/>
    <property type="match status" value="1"/>
</dbReference>
<evidence type="ECO:0000256" key="1">
    <source>
        <dbReference type="ARBA" id="ARBA00010982"/>
    </source>
</evidence>
<dbReference type="PROSITE" id="PS00098">
    <property type="entry name" value="THIOLASE_1"/>
    <property type="match status" value="1"/>
</dbReference>
<dbReference type="GO" id="GO:0003985">
    <property type="term" value="F:acetyl-CoA C-acetyltransferase activity"/>
    <property type="evidence" value="ECO:0007669"/>
    <property type="project" value="UniProtKB-EC"/>
</dbReference>
<dbReference type="Pfam" id="PF02803">
    <property type="entry name" value="Thiolase_C"/>
    <property type="match status" value="1"/>
</dbReference>
<feature type="active site" description="Proton acceptor" evidence="4">
    <location>
        <position position="354"/>
    </location>
</feature>
<keyword evidence="2 5" id="KW-0808">Transferase</keyword>
<dbReference type="PROSITE" id="PS00099">
    <property type="entry name" value="THIOLASE_3"/>
    <property type="match status" value="1"/>
</dbReference>
<evidence type="ECO:0000256" key="5">
    <source>
        <dbReference type="RuleBase" id="RU003557"/>
    </source>
</evidence>
<dbReference type="PROSITE" id="PS00737">
    <property type="entry name" value="THIOLASE_2"/>
    <property type="match status" value="1"/>
</dbReference>
<dbReference type="EMBL" id="CADCWP010000256">
    <property type="protein sequence ID" value="CAA9581088.1"/>
    <property type="molecule type" value="Genomic_DNA"/>
</dbReference>
<dbReference type="InterPro" id="IPR020610">
    <property type="entry name" value="Thiolase_AS"/>
</dbReference>
<feature type="active site" description="Proton acceptor" evidence="4">
    <location>
        <position position="384"/>
    </location>
</feature>
<gene>
    <name evidence="8" type="ORF">AVDCRST_MAG86-2807</name>
</gene>
<dbReference type="SUPFAM" id="SSF53901">
    <property type="entry name" value="Thiolase-like"/>
    <property type="match status" value="2"/>
</dbReference>
<dbReference type="EC" id="2.3.1.9" evidence="8"/>
<accession>A0A6J4VJJ6</accession>
<feature type="active site" description="Acyl-thioester intermediate" evidence="4">
    <location>
        <position position="95"/>
    </location>
</feature>
<dbReference type="PANTHER" id="PTHR18919">
    <property type="entry name" value="ACETYL-COA C-ACYLTRANSFERASE"/>
    <property type="match status" value="1"/>
</dbReference>
<dbReference type="AlphaFoldDB" id="A0A6J4VJJ6"/>
<keyword evidence="3 5" id="KW-0012">Acyltransferase</keyword>
<evidence type="ECO:0000259" key="7">
    <source>
        <dbReference type="Pfam" id="PF02803"/>
    </source>
</evidence>